<protein>
    <submittedName>
        <fullName evidence="1">Uncharacterized protein</fullName>
    </submittedName>
</protein>
<gene>
    <name evidence="1" type="ordered locus">Zmob_1803</name>
</gene>
<evidence type="ECO:0000313" key="1">
    <source>
        <dbReference type="EMBL" id="AEH63600.1"/>
    </source>
</evidence>
<proteinExistence type="predicted"/>
<dbReference type="KEGG" id="zmm:Zmob_1803"/>
<dbReference type="Proteomes" id="UP000001494">
    <property type="component" value="Plasmid pZMOB02"/>
</dbReference>
<dbReference type="EMBL" id="CP002852">
    <property type="protein sequence ID" value="AEH63600.1"/>
    <property type="molecule type" value="Genomic_DNA"/>
</dbReference>
<evidence type="ECO:0000313" key="2">
    <source>
        <dbReference type="Proteomes" id="UP000001494"/>
    </source>
</evidence>
<dbReference type="HOGENOM" id="CLU_3241835_0_0_5"/>
<sequence length="43" mass="4675">MTHCFFSLSYLEKTCSVSVSSNLGLQTEAYSAPPHLLIGETVL</sequence>
<keyword evidence="1" id="KW-0614">Plasmid</keyword>
<accession>A0A0H3G4P0</accession>
<name>A0A0H3G4P0_ZYMMA</name>
<reference evidence="1 2" key="1">
    <citation type="journal article" date="2011" name="J. Bacteriol.">
        <title>Genome sequence of the ethanol-producing Zymomonas mobilis subsp. mobilis lectotype strain ATCC 10988.</title>
        <authorList>
            <person name="Pappas K.M."/>
            <person name="Kouvelis V.N."/>
            <person name="Saunders E."/>
            <person name="Brettin T.S."/>
            <person name="Bruce D."/>
            <person name="Detter C."/>
            <person name="Balakireva M."/>
            <person name="Han C.S."/>
            <person name="Savvakis G."/>
            <person name="Kyrpides N.C."/>
            <person name="Typas M.A."/>
        </authorList>
    </citation>
    <scope>NUCLEOTIDE SEQUENCE [LARGE SCALE GENOMIC DNA]</scope>
    <source>
        <strain evidence="2">ATCC 10988 / DSM 424 / CCUG 17860 / LMG 404 / NCIMB 8938 / NRRL B-806 / ZM1</strain>
        <plasmid evidence="1">pZMOB02</plasmid>
    </source>
</reference>
<dbReference type="AlphaFoldDB" id="A0A0H3G4P0"/>
<geneLocation type="plasmid" evidence="1 2">
    <name>pZMOB02</name>
</geneLocation>
<organism evidence="1 2">
    <name type="scientific">Zymomonas mobilis subsp. mobilis (strain ATCC 10988 / DSM 424 / LMG 404 / NCIMB 8938 / NRRL B-806 / ZM1)</name>
    <dbReference type="NCBI Taxonomy" id="555217"/>
    <lineage>
        <taxon>Bacteria</taxon>
        <taxon>Pseudomonadati</taxon>
        <taxon>Pseudomonadota</taxon>
        <taxon>Alphaproteobacteria</taxon>
        <taxon>Sphingomonadales</taxon>
        <taxon>Zymomonadaceae</taxon>
        <taxon>Zymomonas</taxon>
    </lineage>
</organism>